<proteinExistence type="predicted"/>
<reference evidence="1" key="1">
    <citation type="journal article" date="2014" name="Front. Microbiol.">
        <title>High frequency of phylogenetically diverse reductive dehalogenase-homologous genes in deep subseafloor sedimentary metagenomes.</title>
        <authorList>
            <person name="Kawai M."/>
            <person name="Futagami T."/>
            <person name="Toyoda A."/>
            <person name="Takaki Y."/>
            <person name="Nishi S."/>
            <person name="Hori S."/>
            <person name="Arai W."/>
            <person name="Tsubouchi T."/>
            <person name="Morono Y."/>
            <person name="Uchiyama I."/>
            <person name="Ito T."/>
            <person name="Fujiyama A."/>
            <person name="Inagaki F."/>
            <person name="Takami H."/>
        </authorList>
    </citation>
    <scope>NUCLEOTIDE SEQUENCE</scope>
    <source>
        <strain evidence="1">Expedition CK06-06</strain>
    </source>
</reference>
<evidence type="ECO:0008006" key="2">
    <source>
        <dbReference type="Google" id="ProtNLM"/>
    </source>
</evidence>
<dbReference type="PROSITE" id="PS51257">
    <property type="entry name" value="PROKAR_LIPOPROTEIN"/>
    <property type="match status" value="1"/>
</dbReference>
<dbReference type="SUPFAM" id="SSF49464">
    <property type="entry name" value="Carboxypeptidase regulatory domain-like"/>
    <property type="match status" value="1"/>
</dbReference>
<feature type="non-terminal residue" evidence="1">
    <location>
        <position position="240"/>
    </location>
</feature>
<comment type="caution">
    <text evidence="1">The sequence shown here is derived from an EMBL/GenBank/DDBJ whole genome shotgun (WGS) entry which is preliminary data.</text>
</comment>
<dbReference type="InterPro" id="IPR008969">
    <property type="entry name" value="CarboxyPept-like_regulatory"/>
</dbReference>
<dbReference type="EMBL" id="BARU01031388">
    <property type="protein sequence ID" value="GAH74057.1"/>
    <property type="molecule type" value="Genomic_DNA"/>
</dbReference>
<gene>
    <name evidence="1" type="ORF">S03H2_49650</name>
</gene>
<evidence type="ECO:0000313" key="1">
    <source>
        <dbReference type="EMBL" id="GAH74057.1"/>
    </source>
</evidence>
<sequence>MKSHLSMTALGTAFTLFLACLGGPSEPDVLAGGSTIEVVGVVGVVRYPDGTPASGADVVLRRASVTPGATQQPEREEIGRTSTDGSGFFHIETIQPGALHLEAKDSEGDAAAALFTARSPDTLVSLDTLVLTPLAVLKCSLSLADTTMPGRPTTLGPPSFIVDAFLFGHHSWGAYYGSQIGKPGQVLEFDSLPAGVYHLWVRPAYQQSGLPYFLSLDTVVSVAANQPASVALSIAMRTSL</sequence>
<protein>
    <recommendedName>
        <fullName evidence="2">Carboxypeptidase regulatory-like domain-containing protein</fullName>
    </recommendedName>
</protein>
<organism evidence="1">
    <name type="scientific">marine sediment metagenome</name>
    <dbReference type="NCBI Taxonomy" id="412755"/>
    <lineage>
        <taxon>unclassified sequences</taxon>
        <taxon>metagenomes</taxon>
        <taxon>ecological metagenomes</taxon>
    </lineage>
</organism>
<dbReference type="AlphaFoldDB" id="X1HX85"/>
<accession>X1HX85</accession>
<name>X1HX85_9ZZZZ</name>